<dbReference type="InterPro" id="IPR005828">
    <property type="entry name" value="MFS_sugar_transport-like"/>
</dbReference>
<proteinExistence type="predicted"/>
<reference evidence="5 6" key="1">
    <citation type="submission" date="2015-03" db="EMBL/GenBank/DDBJ databases">
        <title>RNA-seq based gene annotation and comparative genomics of four Zymoseptoria species reveal species-specific pathogenicity related genes and transposable element activity.</title>
        <authorList>
            <person name="Grandaubert J."/>
            <person name="Bhattacharyya A."/>
            <person name="Stukenbrock E.H."/>
        </authorList>
    </citation>
    <scope>NUCLEOTIDE SEQUENCE [LARGE SCALE GENOMIC DNA]</scope>
    <source>
        <strain evidence="5 6">Zb18110</strain>
    </source>
</reference>
<evidence type="ECO:0000313" key="5">
    <source>
        <dbReference type="EMBL" id="KJX93420.1"/>
    </source>
</evidence>
<gene>
    <name evidence="5" type="ORF">TI39_contig4320g00004</name>
</gene>
<dbReference type="OrthoDB" id="6612291at2759"/>
<evidence type="ECO:0000256" key="3">
    <source>
        <dbReference type="ARBA" id="ARBA00022989"/>
    </source>
</evidence>
<accession>A0A0F4GB60</accession>
<dbReference type="InterPro" id="IPR036259">
    <property type="entry name" value="MFS_trans_sf"/>
</dbReference>
<dbReference type="AlphaFoldDB" id="A0A0F4GB60"/>
<evidence type="ECO:0000256" key="2">
    <source>
        <dbReference type="ARBA" id="ARBA00022692"/>
    </source>
</evidence>
<protein>
    <recommendedName>
        <fullName evidence="7">Major facilitator superfamily (MFS) profile domain-containing protein</fullName>
    </recommendedName>
</protein>
<dbReference type="STRING" id="1047168.A0A0F4GB60"/>
<dbReference type="Pfam" id="PF00083">
    <property type="entry name" value="Sugar_tr"/>
    <property type="match status" value="1"/>
</dbReference>
<name>A0A0F4GB60_9PEZI</name>
<evidence type="ECO:0000256" key="1">
    <source>
        <dbReference type="ARBA" id="ARBA00004141"/>
    </source>
</evidence>
<dbReference type="PANTHER" id="PTHR48022:SF5">
    <property type="entry name" value="ALPHA-GLUCOSIDES PERMEASE MPH2-RELATED"/>
    <property type="match status" value="1"/>
</dbReference>
<dbReference type="Gene3D" id="1.20.1250.20">
    <property type="entry name" value="MFS general substrate transporter like domains"/>
    <property type="match status" value="1"/>
</dbReference>
<dbReference type="SUPFAM" id="SSF103473">
    <property type="entry name" value="MFS general substrate transporter"/>
    <property type="match status" value="1"/>
</dbReference>
<keyword evidence="3" id="KW-1133">Transmembrane helix</keyword>
<evidence type="ECO:0000313" key="6">
    <source>
        <dbReference type="Proteomes" id="UP000033647"/>
    </source>
</evidence>
<dbReference type="Proteomes" id="UP000033647">
    <property type="component" value="Unassembled WGS sequence"/>
</dbReference>
<evidence type="ECO:0008006" key="7">
    <source>
        <dbReference type="Google" id="ProtNLM"/>
    </source>
</evidence>
<keyword evidence="2" id="KW-0812">Transmembrane</keyword>
<dbReference type="PANTHER" id="PTHR48022">
    <property type="entry name" value="PLASTIDIC GLUCOSE TRANSPORTER 4"/>
    <property type="match status" value="1"/>
</dbReference>
<comment type="caution">
    <text evidence="5">The sequence shown here is derived from an EMBL/GenBank/DDBJ whole genome shotgun (WGS) entry which is preliminary data.</text>
</comment>
<comment type="subcellular location">
    <subcellularLocation>
        <location evidence="1">Membrane</location>
        <topology evidence="1">Multi-pass membrane protein</topology>
    </subcellularLocation>
</comment>
<dbReference type="EMBL" id="LAFY01004279">
    <property type="protein sequence ID" value="KJX93420.1"/>
    <property type="molecule type" value="Genomic_DNA"/>
</dbReference>
<keyword evidence="4" id="KW-0472">Membrane</keyword>
<evidence type="ECO:0000256" key="4">
    <source>
        <dbReference type="ARBA" id="ARBA00023136"/>
    </source>
</evidence>
<dbReference type="GO" id="GO:0016020">
    <property type="term" value="C:membrane"/>
    <property type="evidence" value="ECO:0007669"/>
    <property type="project" value="UniProtKB-SubCell"/>
</dbReference>
<sequence>MGVFQTLAVTYAGEVCPTGLRPYLTTYVNLCWVMGQFLGSGVLKGVAERTDVWAYRIPYALQWIWPMPLIMGIAFAPESPWWLVRKGRLEEAKTVLLRLTPRNTPDFNPDATITQMKQTNDFEMSLGEGTSYLDCFRGTNLRRTEITCLVWVAQTACGSTFMGYSTYLYRQAGLAVENAFTLSL</sequence>
<organism evidence="5 6">
    <name type="scientific">Zymoseptoria brevis</name>
    <dbReference type="NCBI Taxonomy" id="1047168"/>
    <lineage>
        <taxon>Eukaryota</taxon>
        <taxon>Fungi</taxon>
        <taxon>Dikarya</taxon>
        <taxon>Ascomycota</taxon>
        <taxon>Pezizomycotina</taxon>
        <taxon>Dothideomycetes</taxon>
        <taxon>Dothideomycetidae</taxon>
        <taxon>Mycosphaerellales</taxon>
        <taxon>Mycosphaerellaceae</taxon>
        <taxon>Zymoseptoria</taxon>
    </lineage>
</organism>
<dbReference type="InterPro" id="IPR050360">
    <property type="entry name" value="MFS_Sugar_Transporters"/>
</dbReference>
<keyword evidence="6" id="KW-1185">Reference proteome</keyword>
<dbReference type="GO" id="GO:0005351">
    <property type="term" value="F:carbohydrate:proton symporter activity"/>
    <property type="evidence" value="ECO:0007669"/>
    <property type="project" value="TreeGrafter"/>
</dbReference>